<keyword evidence="7 13" id="KW-0067">ATP-binding</keyword>
<dbReference type="Pfam" id="PF00012">
    <property type="entry name" value="HSP70"/>
    <property type="match status" value="1"/>
</dbReference>
<dbReference type="InterPro" id="IPR043129">
    <property type="entry name" value="ATPase_NBD"/>
</dbReference>
<dbReference type="InterPro" id="IPR029047">
    <property type="entry name" value="HSP70_peptide-bd_sf"/>
</dbReference>
<dbReference type="RefSeq" id="WP_023056558.1">
    <property type="nucleotide sequence ID" value="NZ_JAUSTN010000006.1"/>
</dbReference>
<dbReference type="SUPFAM" id="SSF53067">
    <property type="entry name" value="Actin-like ATPase domain"/>
    <property type="match status" value="2"/>
</dbReference>
<keyword evidence="15" id="KW-1185">Reference proteome</keyword>
<evidence type="ECO:0000256" key="11">
    <source>
        <dbReference type="ARBA" id="ARBA00030945"/>
    </source>
</evidence>
<sequence>MIIGIDLGTTNSAVAFIDKDNNPQIIPNSEGGRVTPSVIYFEDDNPIVGTEAKNEAIIAPEDTIQYIKRKIGDKDFKFARKDGELFSPEELSAIILKKLKKQAEGYLGEEVTGAVITVPAYFTDAQRKATQDAGNIAGLNVLKIINEPTAAALAYGLEQNNEKQRIMIYDLGGGTFDVVVMEINNKELKVLATNGNRNLGGFDFDNALLNYVLEYIENKHGIDLFDDVYAMEDLREKVEEAKKSLSNKQKTSIVVNASGIRDKVEITQELFNSLIRGLIEQTIDMVKFTLEDAGLNWSDIDKTILVGGSSRIKLVRDRIEEVTHKKPSLELNPDEVVAIGAAYQGKFLDDKKDLNQDLQGIKIIDVNSHGIGFSAMDNGVERNYIMIEKNTPIPTDATRSFYTLVENQNLVTLKVCEGDEEDLKYVNIIGETKIKLPAGQRPKGSEMKFFLSYDKDGLIKLKVWDAFTDTMIDAFELKRDSNLTKEEVVEKTNRISNIDVQ</sequence>
<evidence type="ECO:0000256" key="1">
    <source>
        <dbReference type="ARBA" id="ARBA00002290"/>
    </source>
</evidence>
<evidence type="ECO:0000256" key="4">
    <source>
        <dbReference type="ARBA" id="ARBA00017249"/>
    </source>
</evidence>
<evidence type="ECO:0000256" key="6">
    <source>
        <dbReference type="ARBA" id="ARBA00022741"/>
    </source>
</evidence>
<name>A0ABU0AVH3_9FIRM</name>
<evidence type="ECO:0000256" key="7">
    <source>
        <dbReference type="ARBA" id="ARBA00022840"/>
    </source>
</evidence>
<evidence type="ECO:0000256" key="13">
    <source>
        <dbReference type="RuleBase" id="RU003322"/>
    </source>
</evidence>
<comment type="caution">
    <text evidence="14">The sequence shown here is derived from an EMBL/GenBank/DDBJ whole genome shotgun (WGS) entry which is preliminary data.</text>
</comment>
<evidence type="ECO:0000256" key="8">
    <source>
        <dbReference type="ARBA" id="ARBA00023016"/>
    </source>
</evidence>
<organism evidence="14 15">
    <name type="scientific">Peptoniphilus koenoeneniae</name>
    <dbReference type="NCBI Taxonomy" id="507751"/>
    <lineage>
        <taxon>Bacteria</taxon>
        <taxon>Bacillati</taxon>
        <taxon>Bacillota</taxon>
        <taxon>Tissierellia</taxon>
        <taxon>Tissierellales</taxon>
        <taxon>Peptoniphilaceae</taxon>
        <taxon>Peptoniphilus</taxon>
    </lineage>
</organism>
<comment type="similarity">
    <text evidence="2 13">Belongs to the heat shock protein 70 family.</text>
</comment>
<dbReference type="Proteomes" id="UP001236559">
    <property type="component" value="Unassembled WGS sequence"/>
</dbReference>
<dbReference type="SUPFAM" id="SSF100920">
    <property type="entry name" value="Heat shock protein 70kD (HSP70), peptide-binding domain"/>
    <property type="match status" value="1"/>
</dbReference>
<reference evidence="14 15" key="1">
    <citation type="submission" date="2023-07" db="EMBL/GenBank/DDBJ databases">
        <title>Genomic Encyclopedia of Type Strains, Phase IV (KMG-IV): sequencing the most valuable type-strain genomes for metagenomic binning, comparative biology and taxonomic classification.</title>
        <authorList>
            <person name="Goeker M."/>
        </authorList>
    </citation>
    <scope>NUCLEOTIDE SEQUENCE [LARGE SCALE GENOMIC DNA]</scope>
    <source>
        <strain evidence="14 15">DSM 22616</strain>
    </source>
</reference>
<dbReference type="Gene3D" id="3.30.420.40">
    <property type="match status" value="3"/>
</dbReference>
<evidence type="ECO:0000256" key="12">
    <source>
        <dbReference type="ARBA" id="ARBA00033103"/>
    </source>
</evidence>
<evidence type="ECO:0000313" key="15">
    <source>
        <dbReference type="Proteomes" id="UP001236559"/>
    </source>
</evidence>
<dbReference type="EMBL" id="JAUSTN010000006">
    <property type="protein sequence ID" value="MDQ0275266.1"/>
    <property type="molecule type" value="Genomic_DNA"/>
</dbReference>
<dbReference type="InterPro" id="IPR013126">
    <property type="entry name" value="Hsp_70_fam"/>
</dbReference>
<keyword evidence="6 13" id="KW-0547">Nucleotide-binding</keyword>
<protein>
    <recommendedName>
        <fullName evidence="3">Chaperone protein DnaK</fullName>
    </recommendedName>
    <alternativeName>
        <fullName evidence="4">Chaperone protein dnaK</fullName>
    </alternativeName>
    <alternativeName>
        <fullName evidence="12">HSP70</fullName>
    </alternativeName>
    <alternativeName>
        <fullName evidence="11">Heat shock 70 kDa protein</fullName>
    </alternativeName>
    <alternativeName>
        <fullName evidence="10">Heat shock protein 70</fullName>
    </alternativeName>
</protein>
<dbReference type="Gene3D" id="2.60.34.10">
    <property type="entry name" value="Substrate Binding Domain Of DNAk, Chain A, domain 1"/>
    <property type="match status" value="1"/>
</dbReference>
<accession>A0ABU0AVH3</accession>
<gene>
    <name evidence="14" type="ORF">J2S72_001291</name>
</gene>
<evidence type="ECO:0000256" key="3">
    <source>
        <dbReference type="ARBA" id="ARBA00014415"/>
    </source>
</evidence>
<evidence type="ECO:0000256" key="5">
    <source>
        <dbReference type="ARBA" id="ARBA00022553"/>
    </source>
</evidence>
<dbReference type="PROSITE" id="PS00297">
    <property type="entry name" value="HSP70_1"/>
    <property type="match status" value="1"/>
</dbReference>
<evidence type="ECO:0000256" key="2">
    <source>
        <dbReference type="ARBA" id="ARBA00007381"/>
    </source>
</evidence>
<dbReference type="PANTHER" id="PTHR19375">
    <property type="entry name" value="HEAT SHOCK PROTEIN 70KDA"/>
    <property type="match status" value="1"/>
</dbReference>
<dbReference type="Gene3D" id="3.90.640.10">
    <property type="entry name" value="Actin, Chain A, domain 4"/>
    <property type="match status" value="1"/>
</dbReference>
<comment type="function">
    <text evidence="1">Acts as a chaperone.</text>
</comment>
<evidence type="ECO:0000313" key="14">
    <source>
        <dbReference type="EMBL" id="MDQ0275266.1"/>
    </source>
</evidence>
<proteinExistence type="inferred from homology"/>
<evidence type="ECO:0000256" key="10">
    <source>
        <dbReference type="ARBA" id="ARBA00030019"/>
    </source>
</evidence>
<keyword evidence="9" id="KW-0143">Chaperone</keyword>
<evidence type="ECO:0000256" key="9">
    <source>
        <dbReference type="ARBA" id="ARBA00023186"/>
    </source>
</evidence>
<dbReference type="InterPro" id="IPR018181">
    <property type="entry name" value="Heat_shock_70_CS"/>
</dbReference>
<keyword evidence="8" id="KW-0346">Stress response</keyword>
<dbReference type="PRINTS" id="PR00301">
    <property type="entry name" value="HEATSHOCK70"/>
</dbReference>
<keyword evidence="5" id="KW-0597">Phosphoprotein</keyword>